<dbReference type="Proteomes" id="UP000184096">
    <property type="component" value="Chromosome I"/>
</dbReference>
<name>A0A1M7UFL8_9BRAD</name>
<reference evidence="4" key="1">
    <citation type="submission" date="2016-11" db="EMBL/GenBank/DDBJ databases">
        <authorList>
            <person name="Varghese N."/>
            <person name="Submissions S."/>
        </authorList>
    </citation>
    <scope>NUCLEOTIDE SEQUENCE [LARGE SCALE GENOMIC DNA]</scope>
    <source>
        <strain evidence="4">GAS401</strain>
    </source>
</reference>
<dbReference type="InterPro" id="IPR021225">
    <property type="entry name" value="Tlde1_dom"/>
</dbReference>
<dbReference type="EMBL" id="LT670849">
    <property type="protein sequence ID" value="SHN81647.1"/>
    <property type="molecule type" value="Genomic_DNA"/>
</dbReference>
<evidence type="ECO:0000259" key="2">
    <source>
        <dbReference type="Pfam" id="PF10908"/>
    </source>
</evidence>
<gene>
    <name evidence="3" type="ORF">SAMN05444170_4826</name>
</gene>
<keyword evidence="4" id="KW-1185">Reference proteome</keyword>
<feature type="domain" description="Tlde1" evidence="2">
    <location>
        <begin position="213"/>
        <end position="316"/>
    </location>
</feature>
<feature type="signal peptide" evidence="1">
    <location>
        <begin position="1"/>
        <end position="28"/>
    </location>
</feature>
<keyword evidence="1" id="KW-0732">Signal</keyword>
<sequence>MLVLAAVGLALSVAAFVTNSGVSSLASAALPGSERASFADRFFLSARNAESAALQPFKRYVMARVEPETTATTAREALASRWMPTDFRASISDNDATQLVLPTIGAPPPAPTVTAAVSTNGIPLPRSRPTTADQTAQITSQALALAAAPPNRPAERSLMQKLSDMVTPNRMAMVSTGPNLFGKGPDLSVFGYDGATAVYDIKARAVYLPNGTVFEAHSGMGVLRDDPEHVDVRMQGATPPAVYSLKPRERDFHGVAALRMAVADGTDINGRSGLLVHSFMLGPNGDSNGCISVKDYDRFLKAYNDGQFTHIAVVPSLKAVAETLAAQADPG</sequence>
<evidence type="ECO:0000313" key="4">
    <source>
        <dbReference type="Proteomes" id="UP000184096"/>
    </source>
</evidence>
<feature type="chain" id="PRO_5013269296" description="Tlde1 domain-containing protein" evidence="1">
    <location>
        <begin position="29"/>
        <end position="331"/>
    </location>
</feature>
<protein>
    <recommendedName>
        <fullName evidence="2">Tlde1 domain-containing protein</fullName>
    </recommendedName>
</protein>
<evidence type="ECO:0000256" key="1">
    <source>
        <dbReference type="SAM" id="SignalP"/>
    </source>
</evidence>
<dbReference type="RefSeq" id="WP_072826367.1">
    <property type="nucleotide sequence ID" value="NZ_LT670849.1"/>
</dbReference>
<dbReference type="Pfam" id="PF10908">
    <property type="entry name" value="Tlde1_dom"/>
    <property type="match status" value="1"/>
</dbReference>
<proteinExistence type="predicted"/>
<evidence type="ECO:0000313" key="3">
    <source>
        <dbReference type="EMBL" id="SHN81647.1"/>
    </source>
</evidence>
<dbReference type="AlphaFoldDB" id="A0A1M7UFL8"/>
<organism evidence="3 4">
    <name type="scientific">Bradyrhizobium erythrophlei</name>
    <dbReference type="NCBI Taxonomy" id="1437360"/>
    <lineage>
        <taxon>Bacteria</taxon>
        <taxon>Pseudomonadati</taxon>
        <taxon>Pseudomonadota</taxon>
        <taxon>Alphaproteobacteria</taxon>
        <taxon>Hyphomicrobiales</taxon>
        <taxon>Nitrobacteraceae</taxon>
        <taxon>Bradyrhizobium</taxon>
    </lineage>
</organism>
<accession>A0A1M7UFL8</accession>